<evidence type="ECO:0000313" key="1">
    <source>
        <dbReference type="EMBL" id="MDT0647469.1"/>
    </source>
</evidence>
<keyword evidence="2" id="KW-1185">Reference proteome</keyword>
<accession>A0ABU3CM98</accession>
<gene>
    <name evidence="1" type="ORF">RM545_12275</name>
</gene>
<dbReference type="EMBL" id="JAVRHO010000017">
    <property type="protein sequence ID" value="MDT0647469.1"/>
    <property type="molecule type" value="Genomic_DNA"/>
</dbReference>
<dbReference type="Proteomes" id="UP001245285">
    <property type="component" value="Unassembled WGS sequence"/>
</dbReference>
<reference evidence="1 2" key="1">
    <citation type="submission" date="2023-09" db="EMBL/GenBank/DDBJ databases">
        <authorList>
            <person name="Rey-Velasco X."/>
        </authorList>
    </citation>
    <scope>NUCLEOTIDE SEQUENCE [LARGE SCALE GENOMIC DNA]</scope>
    <source>
        <strain evidence="1 2">F260</strain>
    </source>
</reference>
<sequence>MSDQELIKQLEKLEAFAQATIDTATAVRKGLEERGGDLSPTRKGKAKDAAMAVLKNRRVHINSKKS</sequence>
<comment type="caution">
    <text evidence="1">The sequence shown here is derived from an EMBL/GenBank/DDBJ whole genome shotgun (WGS) entry which is preliminary data.</text>
</comment>
<proteinExistence type="predicted"/>
<evidence type="ECO:0000313" key="2">
    <source>
        <dbReference type="Proteomes" id="UP001245285"/>
    </source>
</evidence>
<dbReference type="RefSeq" id="WP_311495578.1">
    <property type="nucleotide sequence ID" value="NZ_JAVRHO010000017.1"/>
</dbReference>
<organism evidence="1 2">
    <name type="scientific">Autumnicola lenta</name>
    <dbReference type="NCBI Taxonomy" id="3075593"/>
    <lineage>
        <taxon>Bacteria</taxon>
        <taxon>Pseudomonadati</taxon>
        <taxon>Bacteroidota</taxon>
        <taxon>Flavobacteriia</taxon>
        <taxon>Flavobacteriales</taxon>
        <taxon>Flavobacteriaceae</taxon>
        <taxon>Autumnicola</taxon>
    </lineage>
</organism>
<name>A0ABU3CM98_9FLAO</name>
<evidence type="ECO:0008006" key="3">
    <source>
        <dbReference type="Google" id="ProtNLM"/>
    </source>
</evidence>
<protein>
    <recommendedName>
        <fullName evidence="3">Histone H1</fullName>
    </recommendedName>
</protein>